<accession>A0A7S0PEE5</accession>
<reference evidence="1" key="1">
    <citation type="submission" date="2021-01" db="EMBL/GenBank/DDBJ databases">
        <authorList>
            <person name="Corre E."/>
            <person name="Pelletier E."/>
            <person name="Niang G."/>
            <person name="Scheremetjew M."/>
            <person name="Finn R."/>
            <person name="Kale V."/>
            <person name="Holt S."/>
            <person name="Cochrane G."/>
            <person name="Meng A."/>
            <person name="Brown T."/>
            <person name="Cohen L."/>
        </authorList>
    </citation>
    <scope>NUCLEOTIDE SEQUENCE</scope>
    <source>
        <strain evidence="1">E4-10</strain>
    </source>
</reference>
<organism evidence="1">
    <name type="scientific">Cafeteria roenbergensis</name>
    <name type="common">Marine flagellate</name>
    <dbReference type="NCBI Taxonomy" id="33653"/>
    <lineage>
        <taxon>Eukaryota</taxon>
        <taxon>Sar</taxon>
        <taxon>Stramenopiles</taxon>
        <taxon>Bigyra</taxon>
        <taxon>Opalozoa</taxon>
        <taxon>Bicosoecida</taxon>
        <taxon>Cafeteriaceae</taxon>
        <taxon>Cafeteria</taxon>
    </lineage>
</organism>
<sequence>MASSARPGPRGSVEWKAAPWAAPADSLAASDAKFIAQFEDGSLPFEAWTHAAHLRMATLQLLRHSALDGMPVPPSAPDSASARCSAALRCVVGGIQRYNGAHAAKLSVGFHWTITELWFRMVLLALAEAAASAAAASEAPGGRTGGTSEGRARGGDGSVSFLSLKGSSRVVAAVAEAELATAAAPAGPGAAAATSEAAGTSSSAADSSVPLSSSASMWVLCSRAALFGGDCAARGGWLAPDLRELAPAPAAMRMFPGACGAVTQAGPIVA</sequence>
<proteinExistence type="predicted"/>
<dbReference type="AlphaFoldDB" id="A0A7S0PEE5"/>
<protein>
    <submittedName>
        <fullName evidence="1">Uncharacterized protein</fullName>
    </submittedName>
</protein>
<gene>
    <name evidence="1" type="ORF">CROE0942_LOCUS9815</name>
</gene>
<dbReference type="EMBL" id="HBET01014540">
    <property type="protein sequence ID" value="CAD8565437.1"/>
    <property type="molecule type" value="Transcribed_RNA"/>
</dbReference>
<evidence type="ECO:0000313" key="1">
    <source>
        <dbReference type="EMBL" id="CAD8565437.1"/>
    </source>
</evidence>
<name>A0A7S0PEE5_CAFRO</name>